<evidence type="ECO:0000313" key="12">
    <source>
        <dbReference type="Proteomes" id="UP001292094"/>
    </source>
</evidence>
<evidence type="ECO:0000256" key="4">
    <source>
        <dbReference type="ARBA" id="ARBA00022692"/>
    </source>
</evidence>
<proteinExistence type="inferred from homology"/>
<evidence type="ECO:0000313" key="11">
    <source>
        <dbReference type="EMBL" id="KAK4325103.1"/>
    </source>
</evidence>
<evidence type="ECO:0000256" key="7">
    <source>
        <dbReference type="ARBA" id="ARBA00023170"/>
    </source>
</evidence>
<dbReference type="Pfam" id="PF00060">
    <property type="entry name" value="Lig_chan"/>
    <property type="match status" value="1"/>
</dbReference>
<dbReference type="InterPro" id="IPR052192">
    <property type="entry name" value="Insect_Ionotropic_Sensory_Rcpt"/>
</dbReference>
<organism evidence="11 12">
    <name type="scientific">Petrolisthes manimaculis</name>
    <dbReference type="NCBI Taxonomy" id="1843537"/>
    <lineage>
        <taxon>Eukaryota</taxon>
        <taxon>Metazoa</taxon>
        <taxon>Ecdysozoa</taxon>
        <taxon>Arthropoda</taxon>
        <taxon>Crustacea</taxon>
        <taxon>Multicrustacea</taxon>
        <taxon>Malacostraca</taxon>
        <taxon>Eumalacostraca</taxon>
        <taxon>Eucarida</taxon>
        <taxon>Decapoda</taxon>
        <taxon>Pleocyemata</taxon>
        <taxon>Anomura</taxon>
        <taxon>Galatheoidea</taxon>
        <taxon>Porcellanidae</taxon>
        <taxon>Petrolisthes</taxon>
    </lineage>
</organism>
<evidence type="ECO:0000256" key="3">
    <source>
        <dbReference type="ARBA" id="ARBA00022475"/>
    </source>
</evidence>
<keyword evidence="6 9" id="KW-0472">Membrane</keyword>
<dbReference type="GO" id="GO:0005886">
    <property type="term" value="C:plasma membrane"/>
    <property type="evidence" value="ECO:0007669"/>
    <property type="project" value="UniProtKB-SubCell"/>
</dbReference>
<keyword evidence="12" id="KW-1185">Reference proteome</keyword>
<evidence type="ECO:0000256" key="6">
    <source>
        <dbReference type="ARBA" id="ARBA00023136"/>
    </source>
</evidence>
<evidence type="ECO:0000259" key="10">
    <source>
        <dbReference type="Pfam" id="PF00060"/>
    </source>
</evidence>
<keyword evidence="7" id="KW-0675">Receptor</keyword>
<evidence type="ECO:0000256" key="9">
    <source>
        <dbReference type="SAM" id="Phobius"/>
    </source>
</evidence>
<feature type="domain" description="Ionotropic glutamate receptor C-terminal" evidence="10">
    <location>
        <begin position="151"/>
        <end position="253"/>
    </location>
</feature>
<feature type="transmembrane region" description="Helical" evidence="9">
    <location>
        <begin position="207"/>
        <end position="228"/>
    </location>
</feature>
<dbReference type="Gene3D" id="1.10.287.70">
    <property type="match status" value="1"/>
</dbReference>
<sequence>MGHLRKYSEIEAFAPLASAVIESSSNTEHSTSEEFTTKEAQGACAVLSSPIGTRRAIPSARALTKNYLLQRQQSCSGPSELGCVCAERERKDLRDDIKVDMGLGPFSLNKARAELLDFTEPIITDYLRILARKGSPEVDQWGFLLPLTPVVWEAFLGSLVILLVAVYLLGFFVLHEDPHQSVRLDATFLVYLRVFLQQDIHTESLKWWSRLALGSWMLLTLVITRSYAGQLMSTLAVRFIPQPFHTLKALLDNPTTTMIWEANTAFVEHYKASKSGDLVRVLEADRKGIIRFIKTVDVTFAMDQLVRAGKHAVILENLTTRDLMAIDFSHKGRCDFYSSREPFMLFMNGLIAPRHSAIIQSMSKR</sequence>
<evidence type="ECO:0000256" key="5">
    <source>
        <dbReference type="ARBA" id="ARBA00022989"/>
    </source>
</evidence>
<keyword evidence="4 9" id="KW-0812">Transmembrane</keyword>
<dbReference type="SUPFAM" id="SSF53850">
    <property type="entry name" value="Periplasmic binding protein-like II"/>
    <property type="match status" value="2"/>
</dbReference>
<keyword evidence="5 9" id="KW-1133">Transmembrane helix</keyword>
<reference evidence="11" key="1">
    <citation type="submission" date="2023-11" db="EMBL/GenBank/DDBJ databases">
        <title>Genome assemblies of two species of porcelain crab, Petrolisthes cinctipes and Petrolisthes manimaculis (Anomura: Porcellanidae).</title>
        <authorList>
            <person name="Angst P."/>
        </authorList>
    </citation>
    <scope>NUCLEOTIDE SEQUENCE</scope>
    <source>
        <strain evidence="11">PB745_02</strain>
        <tissue evidence="11">Gill</tissue>
    </source>
</reference>
<dbReference type="EMBL" id="JAWZYT010000298">
    <property type="protein sequence ID" value="KAK4325103.1"/>
    <property type="molecule type" value="Genomic_DNA"/>
</dbReference>
<dbReference type="InterPro" id="IPR001320">
    <property type="entry name" value="Iontro_rcpt_C"/>
</dbReference>
<accession>A0AAE1QEY2</accession>
<dbReference type="Gene3D" id="3.40.190.10">
    <property type="entry name" value="Periplasmic binding protein-like II"/>
    <property type="match status" value="1"/>
</dbReference>
<evidence type="ECO:0000256" key="8">
    <source>
        <dbReference type="ARBA" id="ARBA00023180"/>
    </source>
</evidence>
<dbReference type="PANTHER" id="PTHR42643:SF24">
    <property type="entry name" value="IONOTROPIC RECEPTOR 60A"/>
    <property type="match status" value="1"/>
</dbReference>
<dbReference type="Proteomes" id="UP001292094">
    <property type="component" value="Unassembled WGS sequence"/>
</dbReference>
<comment type="caution">
    <text evidence="11">The sequence shown here is derived from an EMBL/GenBank/DDBJ whole genome shotgun (WGS) entry which is preliminary data.</text>
</comment>
<comment type="similarity">
    <text evidence="2">Belongs to the glutamate-gated ion channel (TC 1.A.10.1) family.</text>
</comment>
<keyword evidence="8" id="KW-0325">Glycoprotein</keyword>
<comment type="subcellular location">
    <subcellularLocation>
        <location evidence="1">Cell membrane</location>
        <topology evidence="1">Multi-pass membrane protein</topology>
    </subcellularLocation>
</comment>
<protein>
    <recommendedName>
        <fullName evidence="10">Ionotropic glutamate receptor C-terminal domain-containing protein</fullName>
    </recommendedName>
</protein>
<dbReference type="AlphaFoldDB" id="A0AAE1QEY2"/>
<dbReference type="PANTHER" id="PTHR42643">
    <property type="entry name" value="IONOTROPIC RECEPTOR 20A-RELATED"/>
    <property type="match status" value="1"/>
</dbReference>
<keyword evidence="3" id="KW-1003">Cell membrane</keyword>
<dbReference type="GO" id="GO:0050906">
    <property type="term" value="P:detection of stimulus involved in sensory perception"/>
    <property type="evidence" value="ECO:0007669"/>
    <property type="project" value="UniProtKB-ARBA"/>
</dbReference>
<gene>
    <name evidence="11" type="ORF">Pmani_004258</name>
</gene>
<dbReference type="GO" id="GO:0015276">
    <property type="term" value="F:ligand-gated monoatomic ion channel activity"/>
    <property type="evidence" value="ECO:0007669"/>
    <property type="project" value="InterPro"/>
</dbReference>
<evidence type="ECO:0000256" key="1">
    <source>
        <dbReference type="ARBA" id="ARBA00004651"/>
    </source>
</evidence>
<feature type="transmembrane region" description="Helical" evidence="9">
    <location>
        <begin position="150"/>
        <end position="174"/>
    </location>
</feature>
<evidence type="ECO:0000256" key="2">
    <source>
        <dbReference type="ARBA" id="ARBA00008685"/>
    </source>
</evidence>
<name>A0AAE1QEY2_9EUCA</name>